<dbReference type="HOGENOM" id="CLU_011781_2_3_1"/>
<proteinExistence type="inferred from homology"/>
<evidence type="ECO:0000256" key="4">
    <source>
        <dbReference type="ARBA" id="ARBA00022801"/>
    </source>
</evidence>
<dbReference type="Gene3D" id="3.90.230.10">
    <property type="entry name" value="Creatinase/methionine aminopeptidase superfamily"/>
    <property type="match status" value="1"/>
</dbReference>
<dbReference type="InterPro" id="IPR033740">
    <property type="entry name" value="Pept_M24B"/>
</dbReference>
<feature type="domain" description="Creatinase N-terminal" evidence="8">
    <location>
        <begin position="147"/>
        <end position="281"/>
    </location>
</feature>
<evidence type="ECO:0000256" key="6">
    <source>
        <dbReference type="SAM" id="MobiDB-lite"/>
    </source>
</evidence>
<name>W3VTQ6_MOEAP</name>
<evidence type="ECO:0000313" key="10">
    <source>
        <dbReference type="EMBL" id="ETS64187.1"/>
    </source>
</evidence>
<dbReference type="CDD" id="cd01085">
    <property type="entry name" value="APP"/>
    <property type="match status" value="1"/>
</dbReference>
<dbReference type="Pfam" id="PF00557">
    <property type="entry name" value="Peptidase_M24"/>
    <property type="match status" value="1"/>
</dbReference>
<dbReference type="Pfam" id="PF16189">
    <property type="entry name" value="Creatinase_N_2"/>
    <property type="match status" value="1"/>
</dbReference>
<evidence type="ECO:0000259" key="9">
    <source>
        <dbReference type="Pfam" id="PF16188"/>
    </source>
</evidence>
<dbReference type="OrthoDB" id="9995434at2759"/>
<keyword evidence="3" id="KW-0479">Metal-binding</keyword>
<keyword evidence="11" id="KW-1185">Reference proteome</keyword>
<evidence type="ECO:0000313" key="11">
    <source>
        <dbReference type="Proteomes" id="UP000019462"/>
    </source>
</evidence>
<dbReference type="InterPro" id="IPR000994">
    <property type="entry name" value="Pept_M24"/>
</dbReference>
<keyword evidence="4" id="KW-0378">Hydrolase</keyword>
<evidence type="ECO:0000256" key="3">
    <source>
        <dbReference type="ARBA" id="ARBA00022723"/>
    </source>
</evidence>
<sequence>MIEAQRATLPPHPSSLTPPIKPTSVALPSARSSYMLIAPTPTLAATCKSSLPPLATRITAARHFRASYLHTSGLQALCTLSPLPFSSLVPSHGSLLQSAPNQSGLRFSGPQQHAFGLQHLTRPASTSSTSAATMGAIATGRVDTTQRVQALRELMAKHGVDAYVIPSGDEHASEYPAESDLRRGYITGFTGSAGSAVVTTSKALLFTDGRYFLQAGQQLEPSVWTLMKQGEPNVPTWQEYLSKDLPANSKIGMDASLISADDAKDITAELSKKGSSLVSIRENLVDNVWSDRPTRPGQPIFVLDEKVAGRSSSDKIRELRDEIKKKSAHGFVANMLDETAWLFNLRGTDVPYNPVFFSFALVLLDKVLLYVNDSQLTDEVKASLSSEVTLRPYAEFYNDLHSVGAELGEGNKILIGKSASLAVQEALGGAAKVEIVRSIVGDQKSIKNDVELDGFRQSHIRDGAALCQYFAWLEEQLIAGKKVTESEGADKLSEYRQSLDHFRGESFTTISSTGSNGAIIHYSPDPSSCPAIDVNEIYLCDSGAQFTDGTTDVTRTWHFGEPKAEHIRAFTRVLQGHIAIDRAVFPKGTTGYLLDVLARRALWEDGLDYRHGTGHGVGHFLNVHEGPQGIGTRAVFNETSLKENMVVSNEPGYYEDGKWGIRIENLVIVRPAKTPNNFGSKGYLTFEHLTMCPIQVSLVDPTLLTQDDKNWLNSYHDEVQAKVGPLLQNDQRALAWLKKQCSARV</sequence>
<comment type="cofactor">
    <cofactor evidence="1">
        <name>Mn(2+)</name>
        <dbReference type="ChEBI" id="CHEBI:29035"/>
    </cofactor>
</comment>
<dbReference type="Proteomes" id="UP000019462">
    <property type="component" value="Unassembled WGS sequence"/>
</dbReference>
<protein>
    <submittedName>
        <fullName evidence="10">Uncharacterized protein</fullName>
    </submittedName>
</protein>
<dbReference type="AlphaFoldDB" id="W3VTQ6"/>
<dbReference type="PANTHER" id="PTHR43763">
    <property type="entry name" value="XAA-PRO AMINOPEPTIDASE 1"/>
    <property type="match status" value="1"/>
</dbReference>
<dbReference type="SUPFAM" id="SSF53092">
    <property type="entry name" value="Creatinase/prolidase N-terminal domain"/>
    <property type="match status" value="1"/>
</dbReference>
<evidence type="ECO:0000259" key="7">
    <source>
        <dbReference type="Pfam" id="PF00557"/>
    </source>
</evidence>
<evidence type="ECO:0000256" key="5">
    <source>
        <dbReference type="ARBA" id="ARBA00023211"/>
    </source>
</evidence>
<keyword evidence="5" id="KW-0464">Manganese</keyword>
<comment type="similarity">
    <text evidence="2">Belongs to the peptidase M24B family.</text>
</comment>
<dbReference type="InterPro" id="IPR000587">
    <property type="entry name" value="Creatinase_N"/>
</dbReference>
<dbReference type="InterPro" id="IPR050422">
    <property type="entry name" value="X-Pro_aminopeptidase_P"/>
</dbReference>
<dbReference type="Gene3D" id="3.40.350.10">
    <property type="entry name" value="Creatinase/prolidase N-terminal domain"/>
    <property type="match status" value="2"/>
</dbReference>
<dbReference type="FunFam" id="3.90.230.10:FF:000007">
    <property type="entry name" value="Xaa-Pro aminopeptidase P"/>
    <property type="match status" value="1"/>
</dbReference>
<evidence type="ECO:0000256" key="2">
    <source>
        <dbReference type="ARBA" id="ARBA00008766"/>
    </source>
</evidence>
<dbReference type="FunFam" id="3.40.350.10:FF:000020">
    <property type="entry name" value="Probable aminopeptidase P, cytoplasmic"/>
    <property type="match status" value="1"/>
</dbReference>
<dbReference type="GO" id="GO:0070006">
    <property type="term" value="F:metalloaminopeptidase activity"/>
    <property type="evidence" value="ECO:0007669"/>
    <property type="project" value="InterPro"/>
</dbReference>
<dbReference type="GO" id="GO:0005737">
    <property type="term" value="C:cytoplasm"/>
    <property type="evidence" value="ECO:0007669"/>
    <property type="project" value="UniProtKB-ARBA"/>
</dbReference>
<gene>
    <name evidence="10" type="ORF">PaG_01425</name>
</gene>
<dbReference type="Pfam" id="PF01321">
    <property type="entry name" value="Creatinase_N"/>
    <property type="match status" value="1"/>
</dbReference>
<evidence type="ECO:0000256" key="1">
    <source>
        <dbReference type="ARBA" id="ARBA00001936"/>
    </source>
</evidence>
<dbReference type="InterPro" id="IPR029149">
    <property type="entry name" value="Creatin/AminoP/Spt16_N"/>
</dbReference>
<organism evidence="10 11">
    <name type="scientific">Moesziomyces aphidis</name>
    <name type="common">Pseudozyma aphidis</name>
    <dbReference type="NCBI Taxonomy" id="84754"/>
    <lineage>
        <taxon>Eukaryota</taxon>
        <taxon>Fungi</taxon>
        <taxon>Dikarya</taxon>
        <taxon>Basidiomycota</taxon>
        <taxon>Ustilaginomycotina</taxon>
        <taxon>Ustilaginomycetes</taxon>
        <taxon>Ustilaginales</taxon>
        <taxon>Ustilaginaceae</taxon>
        <taxon>Moesziomyces</taxon>
    </lineage>
</organism>
<dbReference type="SUPFAM" id="SSF55920">
    <property type="entry name" value="Creatinase/aminopeptidase"/>
    <property type="match status" value="1"/>
</dbReference>
<dbReference type="InterPro" id="IPR036005">
    <property type="entry name" value="Creatinase/aminopeptidase-like"/>
</dbReference>
<reference evidence="10 11" key="1">
    <citation type="journal article" date="2014" name="Genome Announc.">
        <title>Genome sequence of the basidiomycetous fungus Pseudozyma aphidis DSM70725, an efficient producer of biosurfactant mannosylerythritol lipids.</title>
        <authorList>
            <person name="Lorenz S."/>
            <person name="Guenther M."/>
            <person name="Grumaz C."/>
            <person name="Rupp S."/>
            <person name="Zibek S."/>
            <person name="Sohn K."/>
        </authorList>
    </citation>
    <scope>NUCLEOTIDE SEQUENCE [LARGE SCALE GENOMIC DNA]</scope>
    <source>
        <strain evidence="11">ATCC 32657 / CBS 517.83 / DSM 70725 / JCM 10318 / NBRC 10182 / NRRL Y-7954 / St-0401</strain>
    </source>
</reference>
<evidence type="ECO:0000259" key="8">
    <source>
        <dbReference type="Pfam" id="PF01321"/>
    </source>
</evidence>
<dbReference type="GO" id="GO:0046872">
    <property type="term" value="F:metal ion binding"/>
    <property type="evidence" value="ECO:0007669"/>
    <property type="project" value="UniProtKB-KW"/>
</dbReference>
<feature type="region of interest" description="Disordered" evidence="6">
    <location>
        <begin position="1"/>
        <end position="21"/>
    </location>
</feature>
<dbReference type="EMBL" id="AWNI01000007">
    <property type="protein sequence ID" value="ETS64187.1"/>
    <property type="molecule type" value="Genomic_DNA"/>
</dbReference>
<accession>W3VTQ6</accession>
<feature type="domain" description="Peptidase M24 C-terminal" evidence="9">
    <location>
        <begin position="682"/>
        <end position="742"/>
    </location>
</feature>
<dbReference type="InterPro" id="IPR032416">
    <property type="entry name" value="Peptidase_M24_C"/>
</dbReference>
<dbReference type="PANTHER" id="PTHR43763:SF6">
    <property type="entry name" value="XAA-PRO AMINOPEPTIDASE 1"/>
    <property type="match status" value="1"/>
</dbReference>
<feature type="domain" description="Peptidase M24" evidence="7">
    <location>
        <begin position="454"/>
        <end position="670"/>
    </location>
</feature>
<dbReference type="Pfam" id="PF16188">
    <property type="entry name" value="Peptidase_M24_C"/>
    <property type="match status" value="1"/>
</dbReference>
<comment type="caution">
    <text evidence="10">The sequence shown here is derived from an EMBL/GenBank/DDBJ whole genome shotgun (WGS) entry which is preliminary data.</text>
</comment>